<dbReference type="GO" id="GO:0008270">
    <property type="term" value="F:zinc ion binding"/>
    <property type="evidence" value="ECO:0007669"/>
    <property type="project" value="InterPro"/>
</dbReference>
<proteinExistence type="predicted"/>
<protein>
    <recommendedName>
        <fullName evidence="4">CCHC-type domain-containing protein</fullName>
    </recommendedName>
</protein>
<accession>A0A803Q952</accession>
<evidence type="ECO:0008006" key="4">
    <source>
        <dbReference type="Google" id="ProtNLM"/>
    </source>
</evidence>
<dbReference type="GO" id="GO:0003676">
    <property type="term" value="F:nucleic acid binding"/>
    <property type="evidence" value="ECO:0007669"/>
    <property type="project" value="InterPro"/>
</dbReference>
<feature type="region of interest" description="Disordered" evidence="1">
    <location>
        <begin position="33"/>
        <end position="82"/>
    </location>
</feature>
<name>A0A803Q952_CANSA</name>
<dbReference type="InterPro" id="IPR036875">
    <property type="entry name" value="Znf_CCHC_sf"/>
</dbReference>
<sequence length="108" mass="12446">MRIILDLNNLAVKIDDEDEAIILRLRKEDEEEENNGEGLLTVKGNFPKREYKGNEKSNGYKCNHSRSRSRNSIRGPSSNGVAGKQCYYCKKEDHFRDDCLALKAKLKR</sequence>
<dbReference type="SUPFAM" id="SSF57756">
    <property type="entry name" value="Retrovirus zinc finger-like domains"/>
    <property type="match status" value="1"/>
</dbReference>
<reference evidence="2" key="2">
    <citation type="submission" date="2021-03" db="UniProtKB">
        <authorList>
            <consortium name="EnsemblPlants"/>
        </authorList>
    </citation>
    <scope>IDENTIFICATION</scope>
</reference>
<dbReference type="Gramene" id="evm.model.08.1581">
    <property type="protein sequence ID" value="cds.evm.model.08.1581"/>
    <property type="gene ID" value="evm.TU.08.1581"/>
</dbReference>
<organism evidence="2 3">
    <name type="scientific">Cannabis sativa</name>
    <name type="common">Hemp</name>
    <name type="synonym">Marijuana</name>
    <dbReference type="NCBI Taxonomy" id="3483"/>
    <lineage>
        <taxon>Eukaryota</taxon>
        <taxon>Viridiplantae</taxon>
        <taxon>Streptophyta</taxon>
        <taxon>Embryophyta</taxon>
        <taxon>Tracheophyta</taxon>
        <taxon>Spermatophyta</taxon>
        <taxon>Magnoliopsida</taxon>
        <taxon>eudicotyledons</taxon>
        <taxon>Gunneridae</taxon>
        <taxon>Pentapetalae</taxon>
        <taxon>rosids</taxon>
        <taxon>fabids</taxon>
        <taxon>Rosales</taxon>
        <taxon>Cannabaceae</taxon>
        <taxon>Cannabis</taxon>
    </lineage>
</organism>
<dbReference type="Proteomes" id="UP000596661">
    <property type="component" value="Chromosome 8"/>
</dbReference>
<reference evidence="2" key="1">
    <citation type="submission" date="2018-11" db="EMBL/GenBank/DDBJ databases">
        <authorList>
            <person name="Grassa J C."/>
        </authorList>
    </citation>
    <scope>NUCLEOTIDE SEQUENCE [LARGE SCALE GENOMIC DNA]</scope>
</reference>
<dbReference type="AlphaFoldDB" id="A0A803Q952"/>
<evidence type="ECO:0000256" key="1">
    <source>
        <dbReference type="SAM" id="MobiDB-lite"/>
    </source>
</evidence>
<dbReference type="EMBL" id="UZAU01000714">
    <property type="status" value="NOT_ANNOTATED_CDS"/>
    <property type="molecule type" value="Genomic_DNA"/>
</dbReference>
<evidence type="ECO:0000313" key="3">
    <source>
        <dbReference type="Proteomes" id="UP000596661"/>
    </source>
</evidence>
<dbReference type="EnsemblPlants" id="evm.model.08.1581">
    <property type="protein sequence ID" value="cds.evm.model.08.1581"/>
    <property type="gene ID" value="evm.TU.08.1581"/>
</dbReference>
<evidence type="ECO:0000313" key="2">
    <source>
        <dbReference type="EnsemblPlants" id="cds.evm.model.08.1581"/>
    </source>
</evidence>
<keyword evidence="3" id="KW-1185">Reference proteome</keyword>